<reference evidence="2" key="1">
    <citation type="submission" date="2022-11" db="UniProtKB">
        <authorList>
            <consortium name="WormBaseParasite"/>
        </authorList>
    </citation>
    <scope>IDENTIFICATION</scope>
</reference>
<evidence type="ECO:0000313" key="1">
    <source>
        <dbReference type="Proteomes" id="UP000887576"/>
    </source>
</evidence>
<evidence type="ECO:0000313" key="2">
    <source>
        <dbReference type="WBParaSite" id="JU765_v2.g19013.t1"/>
    </source>
</evidence>
<protein>
    <submittedName>
        <fullName evidence="2">Uncharacterized protein</fullName>
    </submittedName>
</protein>
<dbReference type="Proteomes" id="UP000887576">
    <property type="component" value="Unplaced"/>
</dbReference>
<proteinExistence type="predicted"/>
<dbReference type="WBParaSite" id="JU765_v2.g19013.t1">
    <property type="protein sequence ID" value="JU765_v2.g19013.t1"/>
    <property type="gene ID" value="JU765_v2.g19013"/>
</dbReference>
<name>A0AC34QST2_9BILA</name>
<sequence>MMKNCIVFVIVGIFAVYAQMNDTLVGNSTLNSNETLSMEDTNSTIPINEPTESKQTLSLQTSAKAKDDDNSHISSSIGDSIANAGKTAKQAVSNAAASASETVSNAAQSASNKVSEATASAGHEIANMTGNGSPSFTVATLVAITSLLFNSIRLF</sequence>
<organism evidence="1 2">
    <name type="scientific">Panagrolaimus sp. JU765</name>
    <dbReference type="NCBI Taxonomy" id="591449"/>
    <lineage>
        <taxon>Eukaryota</taxon>
        <taxon>Metazoa</taxon>
        <taxon>Ecdysozoa</taxon>
        <taxon>Nematoda</taxon>
        <taxon>Chromadorea</taxon>
        <taxon>Rhabditida</taxon>
        <taxon>Tylenchina</taxon>
        <taxon>Panagrolaimomorpha</taxon>
        <taxon>Panagrolaimoidea</taxon>
        <taxon>Panagrolaimidae</taxon>
        <taxon>Panagrolaimus</taxon>
    </lineage>
</organism>
<accession>A0AC34QST2</accession>